<dbReference type="PATRIC" id="fig|1560234.3.peg.729"/>
<proteinExistence type="predicted"/>
<comment type="caution">
    <text evidence="1">The sequence shown here is derived from an EMBL/GenBank/DDBJ whole genome shotgun (WGS) entry which is preliminary data.</text>
</comment>
<evidence type="ECO:0000313" key="2">
    <source>
        <dbReference type="Proteomes" id="UP000091979"/>
    </source>
</evidence>
<reference evidence="1 2" key="1">
    <citation type="submission" date="2015-01" db="EMBL/GenBank/DDBJ databases">
        <title>Desulfovibrio sp. JC271 draft genome sequence.</title>
        <authorList>
            <person name="Shivani Y."/>
            <person name="Subhash Y."/>
            <person name="Sasikala C."/>
            <person name="Ramana C.V."/>
        </authorList>
    </citation>
    <scope>NUCLEOTIDE SEQUENCE [LARGE SCALE GENOMIC DNA]</scope>
    <source>
        <strain evidence="1 2">JC271</strain>
    </source>
</reference>
<dbReference type="AlphaFoldDB" id="A0A1B7XCM0"/>
<protein>
    <recommendedName>
        <fullName evidence="3">Metal-binding protein</fullName>
    </recommendedName>
</protein>
<dbReference type="PANTHER" id="PTHR34374:SF1">
    <property type="entry name" value="LARGE RIBOSOMAL RNA SUBUNIT ACCUMULATION PROTEIN YCED HOMOLOG 1, CHLOROPLASTIC"/>
    <property type="match status" value="1"/>
</dbReference>
<keyword evidence="2" id="KW-1185">Reference proteome</keyword>
<dbReference type="STRING" id="1560234.SP90_09495"/>
<evidence type="ECO:0000313" key="1">
    <source>
        <dbReference type="EMBL" id="OBQ51603.1"/>
    </source>
</evidence>
<sequence length="176" mass="19504">MKQLWLAIKDLPPEGKEIIINDQSVWQGPIDEFALPYTIKEELAACIFLIPQEQGCIAHGSITGAVALPCNRCTQNALVRINQNFDEVFILDEDLSSDDTEPNVRIANESTGIEIEIAGVLWEEFVIALPVKPLCKEDCKGLCAECGKDLNTGKCECEDSTLDPRFAVLRNLKVNK</sequence>
<name>A0A1B7XCM0_9BACT</name>
<organism evidence="1 2">
    <name type="scientific">Halodesulfovibrio spirochaetisodalis</name>
    <dbReference type="NCBI Taxonomy" id="1560234"/>
    <lineage>
        <taxon>Bacteria</taxon>
        <taxon>Pseudomonadati</taxon>
        <taxon>Thermodesulfobacteriota</taxon>
        <taxon>Desulfovibrionia</taxon>
        <taxon>Desulfovibrionales</taxon>
        <taxon>Desulfovibrionaceae</taxon>
        <taxon>Halodesulfovibrio</taxon>
    </lineage>
</organism>
<dbReference type="EMBL" id="JXMS01000014">
    <property type="protein sequence ID" value="OBQ51603.1"/>
    <property type="molecule type" value="Genomic_DNA"/>
</dbReference>
<dbReference type="OrthoDB" id="9790372at2"/>
<dbReference type="InterPro" id="IPR003772">
    <property type="entry name" value="YceD"/>
</dbReference>
<evidence type="ECO:0008006" key="3">
    <source>
        <dbReference type="Google" id="ProtNLM"/>
    </source>
</evidence>
<dbReference type="RefSeq" id="WP_066854977.1">
    <property type="nucleotide sequence ID" value="NZ_JXMS01000014.1"/>
</dbReference>
<dbReference type="Pfam" id="PF02620">
    <property type="entry name" value="YceD"/>
    <property type="match status" value="1"/>
</dbReference>
<gene>
    <name evidence="1" type="ORF">SP90_09495</name>
</gene>
<dbReference type="Proteomes" id="UP000091979">
    <property type="component" value="Unassembled WGS sequence"/>
</dbReference>
<accession>A0A1B7XCM0</accession>
<dbReference type="PANTHER" id="PTHR34374">
    <property type="entry name" value="LARGE RIBOSOMAL RNA SUBUNIT ACCUMULATION PROTEIN YCED HOMOLOG 1, CHLOROPLASTIC"/>
    <property type="match status" value="1"/>
</dbReference>